<protein>
    <submittedName>
        <fullName evidence="7">Nitroreductase</fullName>
    </submittedName>
</protein>
<dbReference type="Pfam" id="PF00881">
    <property type="entry name" value="Nitroreductase"/>
    <property type="match status" value="1"/>
</dbReference>
<keyword evidence="3" id="KW-0285">Flavoprotein</keyword>
<comment type="similarity">
    <text evidence="2">Belongs to the nitroreductase family.</text>
</comment>
<accession>A0A512B5E9</accession>
<dbReference type="PANTHER" id="PTHR43673:SF2">
    <property type="entry name" value="NITROREDUCTASE"/>
    <property type="match status" value="1"/>
</dbReference>
<organism evidence="7 8">
    <name type="scientific">Adhaeribacter aerolatus</name>
    <dbReference type="NCBI Taxonomy" id="670289"/>
    <lineage>
        <taxon>Bacteria</taxon>
        <taxon>Pseudomonadati</taxon>
        <taxon>Bacteroidota</taxon>
        <taxon>Cytophagia</taxon>
        <taxon>Cytophagales</taxon>
        <taxon>Hymenobacteraceae</taxon>
        <taxon>Adhaeribacter</taxon>
    </lineage>
</organism>
<comment type="cofactor">
    <cofactor evidence="1">
        <name>FMN</name>
        <dbReference type="ChEBI" id="CHEBI:58210"/>
    </cofactor>
</comment>
<dbReference type="Gene3D" id="3.40.109.10">
    <property type="entry name" value="NADH Oxidase"/>
    <property type="match status" value="1"/>
</dbReference>
<keyword evidence="5" id="KW-0560">Oxidoreductase</keyword>
<comment type="caution">
    <text evidence="7">The sequence shown here is derived from an EMBL/GenBank/DDBJ whole genome shotgun (WGS) entry which is preliminary data.</text>
</comment>
<dbReference type="AlphaFoldDB" id="A0A512B5E9"/>
<evidence type="ECO:0000256" key="3">
    <source>
        <dbReference type="ARBA" id="ARBA00022630"/>
    </source>
</evidence>
<gene>
    <name evidence="7" type="ORF">AAE02nite_48600</name>
</gene>
<keyword evidence="4" id="KW-0288">FMN</keyword>
<evidence type="ECO:0000256" key="5">
    <source>
        <dbReference type="ARBA" id="ARBA00023002"/>
    </source>
</evidence>
<proteinExistence type="inferred from homology"/>
<evidence type="ECO:0000256" key="2">
    <source>
        <dbReference type="ARBA" id="ARBA00007118"/>
    </source>
</evidence>
<dbReference type="InterPro" id="IPR000415">
    <property type="entry name" value="Nitroreductase-like"/>
</dbReference>
<dbReference type="RefSeq" id="WP_174762002.1">
    <property type="nucleotide sequence ID" value="NZ_BJYS01000053.1"/>
</dbReference>
<evidence type="ECO:0000313" key="8">
    <source>
        <dbReference type="Proteomes" id="UP000321532"/>
    </source>
</evidence>
<dbReference type="InterPro" id="IPR029479">
    <property type="entry name" value="Nitroreductase"/>
</dbReference>
<reference evidence="7 8" key="1">
    <citation type="submission" date="2019-07" db="EMBL/GenBank/DDBJ databases">
        <title>Whole genome shotgun sequence of Adhaeribacter aerolatus NBRC 106133.</title>
        <authorList>
            <person name="Hosoyama A."/>
            <person name="Uohara A."/>
            <person name="Ohji S."/>
            <person name="Ichikawa N."/>
        </authorList>
    </citation>
    <scope>NUCLEOTIDE SEQUENCE [LARGE SCALE GENOMIC DNA]</scope>
    <source>
        <strain evidence="7 8">NBRC 106133</strain>
    </source>
</reference>
<evidence type="ECO:0000256" key="4">
    <source>
        <dbReference type="ARBA" id="ARBA00022643"/>
    </source>
</evidence>
<evidence type="ECO:0000313" key="7">
    <source>
        <dbReference type="EMBL" id="GEO07196.1"/>
    </source>
</evidence>
<dbReference type="GO" id="GO:0016491">
    <property type="term" value="F:oxidoreductase activity"/>
    <property type="evidence" value="ECO:0007669"/>
    <property type="project" value="UniProtKB-KW"/>
</dbReference>
<evidence type="ECO:0000259" key="6">
    <source>
        <dbReference type="Pfam" id="PF00881"/>
    </source>
</evidence>
<dbReference type="SUPFAM" id="SSF55469">
    <property type="entry name" value="FMN-dependent nitroreductase-like"/>
    <property type="match status" value="1"/>
</dbReference>
<evidence type="ECO:0000256" key="1">
    <source>
        <dbReference type="ARBA" id="ARBA00001917"/>
    </source>
</evidence>
<dbReference type="Proteomes" id="UP000321532">
    <property type="component" value="Unassembled WGS sequence"/>
</dbReference>
<dbReference type="PANTHER" id="PTHR43673">
    <property type="entry name" value="NAD(P)H NITROREDUCTASE YDGI-RELATED"/>
    <property type="match status" value="1"/>
</dbReference>
<sequence length="213" mass="23947">MNLIQALNWRYAAKRMNGQKVPQQKIDNILEATRLAPSSMGLQPYTVLVIEDEEVRKEIQKVANNQPQIVEASHLLIFAAWDNITENQINDYMNNTAETRGVALASLADFKNALLGIASRNTQEQNYQWAARQAYIAFGTAIAAAATEQVDATPMEGFNAAALDELLNLKEKGLRSVTLLPLGYRDTENDWLAGQKKVRREKEEFFLHLEQVA</sequence>
<keyword evidence="8" id="KW-1185">Reference proteome</keyword>
<name>A0A512B5E9_9BACT</name>
<feature type="domain" description="Nitroreductase" evidence="6">
    <location>
        <begin position="9"/>
        <end position="184"/>
    </location>
</feature>
<dbReference type="EMBL" id="BJYS01000053">
    <property type="protein sequence ID" value="GEO07196.1"/>
    <property type="molecule type" value="Genomic_DNA"/>
</dbReference>